<dbReference type="InterPro" id="IPR013221">
    <property type="entry name" value="Mur_ligase_cen"/>
</dbReference>
<comment type="catalytic activity">
    <reaction evidence="11">
        <text>[L-4-(L-arginin-2-N-yl)aspartate](n)-L-aspartate + L-arginine + ATP = [L-4-(L-arginin-2-N-yl)aspartate](n+1) + ADP + phosphate + H(+)</text>
        <dbReference type="Rhea" id="RHEA:23888"/>
        <dbReference type="Rhea" id="RHEA-COMP:13732"/>
        <dbReference type="Rhea" id="RHEA-COMP:13733"/>
        <dbReference type="ChEBI" id="CHEBI:15378"/>
        <dbReference type="ChEBI" id="CHEBI:30616"/>
        <dbReference type="ChEBI" id="CHEBI:32682"/>
        <dbReference type="ChEBI" id="CHEBI:43474"/>
        <dbReference type="ChEBI" id="CHEBI:137986"/>
        <dbReference type="ChEBI" id="CHEBI:137990"/>
        <dbReference type="ChEBI" id="CHEBI:456216"/>
        <dbReference type="EC" id="6.3.2.30"/>
    </reaction>
</comment>
<dbReference type="SUPFAM" id="SSF53244">
    <property type="entry name" value="MurD-like peptide ligases, peptide-binding domain"/>
    <property type="match status" value="1"/>
</dbReference>
<dbReference type="InterPro" id="IPR011810">
    <property type="entry name" value="Cya_phycin_syn"/>
</dbReference>
<name>A0A4P7GGU2_9ACTN</name>
<organism evidence="16 17">
    <name type="scientific">Nocardioides euryhalodurans</name>
    <dbReference type="NCBI Taxonomy" id="2518370"/>
    <lineage>
        <taxon>Bacteria</taxon>
        <taxon>Bacillati</taxon>
        <taxon>Actinomycetota</taxon>
        <taxon>Actinomycetes</taxon>
        <taxon>Propionibacteriales</taxon>
        <taxon>Nocardioidaceae</taxon>
        <taxon>Nocardioides</taxon>
    </lineage>
</organism>
<dbReference type="GO" id="GO:0071161">
    <property type="term" value="F:cyanophycin synthetase activity (L-arginine-adding)"/>
    <property type="evidence" value="ECO:0007669"/>
    <property type="project" value="UniProtKB-EC"/>
</dbReference>
<dbReference type="RefSeq" id="WP_135073339.1">
    <property type="nucleotide sequence ID" value="NZ_CP038267.1"/>
</dbReference>
<sequence length="923" mass="100200">MTERPTPDLTILETRVYRGANVWSYEKAIHLVVDLGVLEQHPTNTLPDFTDHLLQMLPGLREHSCSRGRRGGFVERLNEGTWLGHVAEHCALALQQVVGHDIRRGKTRMVKDRPGVYNVIYGYVDEQVGLAAGRLAVRLVNHLVEGDPDFDWDAELEAFIKRAERTAFGPSTQAIVDEAVSRDIPWLRLNQHSLVQLGQGVHAKRIRATMTSETSSIAVDVASDKDLTTKLLGAAGLPVPKQESVRTADQAVRVAGRIGYPVVVKPLDGNHGRGVCLDLQDEDAVREAFPIAEEQSRRGWVIVESFVTGKDYRCLIIDGRMVAIAERVPAHVVGDGSSTVEQLVEDTNADPRRGVGHEKVLTRIKMDAAAQEVLAGQGHTLTSVPEEGEMVKLALTGNMSTGGISIDRTFEAHPENVEIAEEAAQMIGLDIAGIDFICPDITEPVRETGGAICEVNAAPGFRMHTHPTIGEPQFIAKPVVDMLFPPGAPSRIPIVAVTGTNGKTTTSRMISHVFKGMGRKVGMTSTDGVVIDERLLIRADASGPRSARMVLQNPRVDFAVFEVARGGILREGLGYERNDVAVVLNVQPDHLGLRGIDTVEQLADVKAVVVEAVPRTGSAVLNADDPLVREMRRKCSGEVVWFSMSEPGSEVRDMIDAHCRRGGKALVLNPSDRGEMIVVKHGRREMQLAWTHLLPATFNGRARMNVQNSLAAAAAAFAAGAPLHDIRQGLRTFSTNYYLSPGRLNEVEVNGVNVIVDYCHNAPGMRMLGDFVDRVGESLSSSHELARPSRIGIIATAGDRRDADMRELGEIAAQHFDVVIVREDEALRGRERGATAELVREGVQEAIAAGARCKQVEVVLEEIEAVRHAMARANKGDLCVVCVDKHAAVMSELENWSNQAYAGAGASPDAPAADPDYAPQSEG</sequence>
<evidence type="ECO:0000256" key="3">
    <source>
        <dbReference type="ARBA" id="ARBA00011738"/>
    </source>
</evidence>
<evidence type="ECO:0000256" key="2">
    <source>
        <dbReference type="ARBA" id="ARBA00009060"/>
    </source>
</evidence>
<evidence type="ECO:0000256" key="14">
    <source>
        <dbReference type="SAM" id="MobiDB-lite"/>
    </source>
</evidence>
<evidence type="ECO:0000256" key="1">
    <source>
        <dbReference type="ARBA" id="ARBA00003184"/>
    </source>
</evidence>
<feature type="region of interest" description="Disordered" evidence="14">
    <location>
        <begin position="901"/>
        <end position="923"/>
    </location>
</feature>
<dbReference type="Pfam" id="PF13549">
    <property type="entry name" value="ATP-grasp_5"/>
    <property type="match status" value="1"/>
</dbReference>
<dbReference type="SUPFAM" id="SSF53623">
    <property type="entry name" value="MurD-like peptide ligases, catalytic domain"/>
    <property type="match status" value="1"/>
</dbReference>
<comment type="function">
    <text evidence="1">Catalyzes the ATP-dependent polymerization of arginine and aspartate to multi-L-arginyl-poly-L-aspartic acid (cyanophycin; a water-insoluble reserve polymer).</text>
</comment>
<evidence type="ECO:0000259" key="15">
    <source>
        <dbReference type="PROSITE" id="PS50975"/>
    </source>
</evidence>
<keyword evidence="8 13" id="KW-0547">Nucleotide-binding</keyword>
<dbReference type="SUPFAM" id="SSF56059">
    <property type="entry name" value="Glutathione synthetase ATP-binding domain-like"/>
    <property type="match status" value="1"/>
</dbReference>
<evidence type="ECO:0000256" key="13">
    <source>
        <dbReference type="PROSITE-ProRule" id="PRU00409"/>
    </source>
</evidence>
<dbReference type="EMBL" id="CP038267">
    <property type="protein sequence ID" value="QBR91088.1"/>
    <property type="molecule type" value="Genomic_DNA"/>
</dbReference>
<evidence type="ECO:0000313" key="17">
    <source>
        <dbReference type="Proteomes" id="UP000294894"/>
    </source>
</evidence>
<keyword evidence="17" id="KW-1185">Reference proteome</keyword>
<dbReference type="Pfam" id="PF18921">
    <property type="entry name" value="Cyanophycin_syn"/>
    <property type="match status" value="1"/>
</dbReference>
<dbReference type="InterPro" id="IPR036615">
    <property type="entry name" value="Mur_ligase_C_dom_sf"/>
</dbReference>
<evidence type="ECO:0000256" key="9">
    <source>
        <dbReference type="ARBA" id="ARBA00022840"/>
    </source>
</evidence>
<dbReference type="GO" id="GO:0005524">
    <property type="term" value="F:ATP binding"/>
    <property type="evidence" value="ECO:0007669"/>
    <property type="project" value="UniProtKB-UniRule"/>
</dbReference>
<dbReference type="OrthoDB" id="9803907at2"/>
<dbReference type="PROSITE" id="PS50975">
    <property type="entry name" value="ATP_GRASP"/>
    <property type="match status" value="1"/>
</dbReference>
<dbReference type="EC" id="6.3.2.29" evidence="5"/>
<comment type="catalytic activity">
    <reaction evidence="12">
        <text>[L-4-(L-arginin-2-N-yl)aspartate](n) + L-aspartate + ATP = [L-4-(L-arginin-2-N-yl)aspartate](n)-L-aspartate + ADP + phosphate + H(+)</text>
        <dbReference type="Rhea" id="RHEA:13277"/>
        <dbReference type="Rhea" id="RHEA-COMP:13728"/>
        <dbReference type="Rhea" id="RHEA-COMP:13733"/>
        <dbReference type="ChEBI" id="CHEBI:15378"/>
        <dbReference type="ChEBI" id="CHEBI:29991"/>
        <dbReference type="ChEBI" id="CHEBI:30616"/>
        <dbReference type="ChEBI" id="CHEBI:43474"/>
        <dbReference type="ChEBI" id="CHEBI:137986"/>
        <dbReference type="ChEBI" id="CHEBI:137990"/>
        <dbReference type="ChEBI" id="CHEBI:456216"/>
        <dbReference type="EC" id="6.3.2.29"/>
    </reaction>
</comment>
<evidence type="ECO:0000256" key="7">
    <source>
        <dbReference type="ARBA" id="ARBA00022598"/>
    </source>
</evidence>
<dbReference type="Pfam" id="PF02875">
    <property type="entry name" value="Mur_ligase_C"/>
    <property type="match status" value="1"/>
</dbReference>
<dbReference type="Gene3D" id="3.30.470.20">
    <property type="entry name" value="ATP-grasp fold, B domain"/>
    <property type="match status" value="2"/>
</dbReference>
<evidence type="ECO:0000256" key="6">
    <source>
        <dbReference type="ARBA" id="ARBA00022036"/>
    </source>
</evidence>
<evidence type="ECO:0000256" key="12">
    <source>
        <dbReference type="ARBA" id="ARBA00048425"/>
    </source>
</evidence>
<dbReference type="Pfam" id="PF08245">
    <property type="entry name" value="Mur_ligase_M"/>
    <property type="match status" value="1"/>
</dbReference>
<feature type="domain" description="ATP-grasp" evidence="15">
    <location>
        <begin position="229"/>
        <end position="484"/>
    </location>
</feature>
<dbReference type="GO" id="GO:0046872">
    <property type="term" value="F:metal ion binding"/>
    <property type="evidence" value="ECO:0007669"/>
    <property type="project" value="InterPro"/>
</dbReference>
<gene>
    <name evidence="16" type="primary">cphA</name>
    <name evidence="16" type="ORF">EXE57_01495</name>
</gene>
<dbReference type="InterPro" id="IPR044019">
    <property type="entry name" value="Cyanophycin_syn_N"/>
</dbReference>
<evidence type="ECO:0000256" key="10">
    <source>
        <dbReference type="ARBA" id="ARBA00031353"/>
    </source>
</evidence>
<dbReference type="GO" id="GO:0071160">
    <property type="term" value="F:cyanophycin synthetase activity (L-aspartate-adding)"/>
    <property type="evidence" value="ECO:0007669"/>
    <property type="project" value="UniProtKB-EC"/>
</dbReference>
<evidence type="ECO:0000256" key="11">
    <source>
        <dbReference type="ARBA" id="ARBA00048094"/>
    </source>
</evidence>
<proteinExistence type="inferred from homology"/>
<dbReference type="EC" id="6.3.2.30" evidence="4"/>
<dbReference type="InterPro" id="IPR011761">
    <property type="entry name" value="ATP-grasp"/>
</dbReference>
<dbReference type="Proteomes" id="UP000294894">
    <property type="component" value="Chromosome"/>
</dbReference>
<dbReference type="NCBIfam" id="NF010623">
    <property type="entry name" value="PRK14016.1"/>
    <property type="match status" value="1"/>
</dbReference>
<protein>
    <recommendedName>
        <fullName evidence="6">Cyanophycin synthetase</fullName>
        <ecNumber evidence="5">6.3.2.29</ecNumber>
        <ecNumber evidence="4">6.3.2.30</ecNumber>
    </recommendedName>
    <alternativeName>
        <fullName evidence="10">Cyanophycin synthase</fullName>
    </alternativeName>
</protein>
<reference evidence="16 17" key="1">
    <citation type="submission" date="2019-03" db="EMBL/GenBank/DDBJ databases">
        <title>Three New Species of Nocardioides, Nocardioides euryhalodurans sp. nov., Nocardioides seonyuensis sp. nov. and Nocardioides eburneoflavus sp. nov., Iolated from Soil.</title>
        <authorList>
            <person name="Roh S.G."/>
            <person name="Lee C."/>
            <person name="Kim M.-K."/>
            <person name="Kim S.B."/>
        </authorList>
    </citation>
    <scope>NUCLEOTIDE SEQUENCE [LARGE SCALE GENOMIC DNA]</scope>
    <source>
        <strain evidence="16 17">MMS17-SY117</strain>
    </source>
</reference>
<dbReference type="NCBIfam" id="TIGR02068">
    <property type="entry name" value="cya_phycin_syn"/>
    <property type="match status" value="1"/>
</dbReference>
<comment type="subunit">
    <text evidence="3">Homodimer.</text>
</comment>
<dbReference type="Gene3D" id="3.90.190.20">
    <property type="entry name" value="Mur ligase, C-terminal domain"/>
    <property type="match status" value="1"/>
</dbReference>
<evidence type="ECO:0000256" key="8">
    <source>
        <dbReference type="ARBA" id="ARBA00022741"/>
    </source>
</evidence>
<keyword evidence="7 16" id="KW-0436">Ligase</keyword>
<keyword evidence="9 13" id="KW-0067">ATP-binding</keyword>
<dbReference type="InterPro" id="IPR036565">
    <property type="entry name" value="Mur-like_cat_sf"/>
</dbReference>
<dbReference type="PANTHER" id="PTHR23135:SF18">
    <property type="entry name" value="CYANOPHYCIN SYNTHETASE"/>
    <property type="match status" value="1"/>
</dbReference>
<dbReference type="InterPro" id="IPR004101">
    <property type="entry name" value="Mur_ligase_C"/>
</dbReference>
<evidence type="ECO:0000313" key="16">
    <source>
        <dbReference type="EMBL" id="QBR91088.1"/>
    </source>
</evidence>
<evidence type="ECO:0000256" key="4">
    <source>
        <dbReference type="ARBA" id="ARBA00012968"/>
    </source>
</evidence>
<dbReference type="Gene3D" id="3.40.1190.10">
    <property type="entry name" value="Mur-like, catalytic domain"/>
    <property type="match status" value="1"/>
</dbReference>
<accession>A0A4P7GGU2</accession>
<dbReference type="AlphaFoldDB" id="A0A4P7GGU2"/>
<comment type="similarity">
    <text evidence="2">In the C-terminal section; belongs to the MurCDEF family.</text>
</comment>
<dbReference type="KEGG" id="noy:EXE57_01495"/>
<dbReference type="PANTHER" id="PTHR23135">
    <property type="entry name" value="MUR LIGASE FAMILY MEMBER"/>
    <property type="match status" value="1"/>
</dbReference>
<evidence type="ECO:0000256" key="5">
    <source>
        <dbReference type="ARBA" id="ARBA00013005"/>
    </source>
</evidence>